<keyword evidence="3" id="KW-1185">Reference proteome</keyword>
<protein>
    <submittedName>
        <fullName evidence="2">Uncharacterized protein</fullName>
    </submittedName>
</protein>
<evidence type="ECO:0000256" key="1">
    <source>
        <dbReference type="SAM" id="MobiDB-lite"/>
    </source>
</evidence>
<feature type="region of interest" description="Disordered" evidence="1">
    <location>
        <begin position="141"/>
        <end position="165"/>
    </location>
</feature>
<dbReference type="Proteomes" id="UP000646827">
    <property type="component" value="Unassembled WGS sequence"/>
</dbReference>
<accession>A0A8H7VMN8</accession>
<evidence type="ECO:0000313" key="2">
    <source>
        <dbReference type="EMBL" id="KAG2220239.1"/>
    </source>
</evidence>
<sequence length="198" mass="23622">MSNVLQFKSFHERHFSPEQVKYWQQHILNQQQQQHSTWQWQQYNESYPSYHDNDPTIVNEETYIQEEEININMEQEPNVDQQQKTSLSQEAIEIFKFSEAYRKEREESEEKNIEEEEHDKWITNAYRNGIEAPVSCLVYHSNKDDDDDLETTISSSSPSSPSSSIERIRIQEHILNSNYLDTCRKGQVVLWPVLPLRL</sequence>
<dbReference type="OrthoDB" id="2289008at2759"/>
<feature type="compositionally biased region" description="Low complexity" evidence="1">
    <location>
        <begin position="154"/>
        <end position="164"/>
    </location>
</feature>
<comment type="caution">
    <text evidence="2">The sequence shown here is derived from an EMBL/GenBank/DDBJ whole genome shotgun (WGS) entry which is preliminary data.</text>
</comment>
<organism evidence="2 3">
    <name type="scientific">Circinella minor</name>
    <dbReference type="NCBI Taxonomy" id="1195481"/>
    <lineage>
        <taxon>Eukaryota</taxon>
        <taxon>Fungi</taxon>
        <taxon>Fungi incertae sedis</taxon>
        <taxon>Mucoromycota</taxon>
        <taxon>Mucoromycotina</taxon>
        <taxon>Mucoromycetes</taxon>
        <taxon>Mucorales</taxon>
        <taxon>Lichtheimiaceae</taxon>
        <taxon>Circinella</taxon>
    </lineage>
</organism>
<evidence type="ECO:0000313" key="3">
    <source>
        <dbReference type="Proteomes" id="UP000646827"/>
    </source>
</evidence>
<dbReference type="AlphaFoldDB" id="A0A8H7VMN8"/>
<name>A0A8H7VMN8_9FUNG</name>
<gene>
    <name evidence="2" type="ORF">INT45_008780</name>
</gene>
<proteinExistence type="predicted"/>
<dbReference type="EMBL" id="JAEPRB010000147">
    <property type="protein sequence ID" value="KAG2220239.1"/>
    <property type="molecule type" value="Genomic_DNA"/>
</dbReference>
<reference evidence="2 3" key="1">
    <citation type="submission" date="2020-12" db="EMBL/GenBank/DDBJ databases">
        <title>Metabolic potential, ecology and presence of endohyphal bacteria is reflected in genomic diversity of Mucoromycotina.</title>
        <authorList>
            <person name="Muszewska A."/>
            <person name="Okrasinska A."/>
            <person name="Steczkiewicz K."/>
            <person name="Drgas O."/>
            <person name="Orlowska M."/>
            <person name="Perlinska-Lenart U."/>
            <person name="Aleksandrzak-Piekarczyk T."/>
            <person name="Szatraj K."/>
            <person name="Zielenkiewicz U."/>
            <person name="Pilsyk S."/>
            <person name="Malc E."/>
            <person name="Mieczkowski P."/>
            <person name="Kruszewska J.S."/>
            <person name="Biernat P."/>
            <person name="Pawlowska J."/>
        </authorList>
    </citation>
    <scope>NUCLEOTIDE SEQUENCE [LARGE SCALE GENOMIC DNA]</scope>
    <source>
        <strain evidence="2 3">CBS 142.35</strain>
    </source>
</reference>